<dbReference type="SMART" id="SM00872">
    <property type="entry name" value="Alpha-mann_mid"/>
    <property type="match status" value="1"/>
</dbReference>
<keyword evidence="4" id="KW-0326">Glycosidase</keyword>
<dbReference type="PANTHER" id="PTHR46017">
    <property type="entry name" value="ALPHA-MANNOSIDASE 2C1"/>
    <property type="match status" value="1"/>
</dbReference>
<keyword evidence="2" id="KW-0479">Metal-binding</keyword>
<keyword evidence="3" id="KW-0378">Hydrolase</keyword>
<dbReference type="InterPro" id="IPR011330">
    <property type="entry name" value="Glyco_hydro/deAcase_b/a-brl"/>
</dbReference>
<dbReference type="SUPFAM" id="SSF88713">
    <property type="entry name" value="Glycoside hydrolase/deacetylase"/>
    <property type="match status" value="1"/>
</dbReference>
<dbReference type="Pfam" id="PF22907">
    <property type="entry name" value="Ams1-like_1st"/>
    <property type="match status" value="1"/>
</dbReference>
<reference evidence="8" key="1">
    <citation type="submission" date="2025-08" db="UniProtKB">
        <authorList>
            <consortium name="RefSeq"/>
        </authorList>
    </citation>
    <scope>IDENTIFICATION</scope>
    <source>
        <tissue evidence="8">Cell line</tissue>
    </source>
</reference>
<dbReference type="Pfam" id="PF07748">
    <property type="entry name" value="Glyco_hydro_38C"/>
    <property type="match status" value="1"/>
</dbReference>
<gene>
    <name evidence="8" type="primary">MAN2C1</name>
</gene>
<evidence type="ECO:0000256" key="2">
    <source>
        <dbReference type="ARBA" id="ARBA00022723"/>
    </source>
</evidence>
<dbReference type="InterPro" id="IPR027291">
    <property type="entry name" value="Glyco_hydro_38_N_sf"/>
</dbReference>
<dbReference type="Gene3D" id="3.20.110.10">
    <property type="entry name" value="Glycoside hydrolase 38, N terminal domain"/>
    <property type="match status" value="1"/>
</dbReference>
<dbReference type="SUPFAM" id="SSF74650">
    <property type="entry name" value="Galactose mutarotase-like"/>
    <property type="match status" value="1"/>
</dbReference>
<feature type="region of interest" description="Disordered" evidence="5">
    <location>
        <begin position="104"/>
        <end position="163"/>
    </location>
</feature>
<evidence type="ECO:0000259" key="6">
    <source>
        <dbReference type="SMART" id="SM00872"/>
    </source>
</evidence>
<feature type="region of interest" description="Disordered" evidence="5">
    <location>
        <begin position="1"/>
        <end position="62"/>
    </location>
</feature>
<dbReference type="GeneID" id="112920285"/>
<dbReference type="Pfam" id="PF09261">
    <property type="entry name" value="Alpha-mann_mid"/>
    <property type="match status" value="1"/>
</dbReference>
<dbReference type="InterPro" id="IPR054723">
    <property type="entry name" value="Ams1-like_N"/>
</dbReference>
<dbReference type="Proteomes" id="UP001652641">
    <property type="component" value="Unplaced"/>
</dbReference>
<feature type="region of interest" description="Disordered" evidence="5">
    <location>
        <begin position="1261"/>
        <end position="1280"/>
    </location>
</feature>
<evidence type="ECO:0000256" key="3">
    <source>
        <dbReference type="ARBA" id="ARBA00022801"/>
    </source>
</evidence>
<feature type="compositionally biased region" description="Low complexity" evidence="5">
    <location>
        <begin position="124"/>
        <end position="147"/>
    </location>
</feature>
<dbReference type="InterPro" id="IPR011013">
    <property type="entry name" value="Gal_mutarotase_sf_dom"/>
</dbReference>
<evidence type="ECO:0000313" key="8">
    <source>
        <dbReference type="RefSeq" id="XP_072602155.1"/>
    </source>
</evidence>
<evidence type="ECO:0000313" key="7">
    <source>
        <dbReference type="Proteomes" id="UP001652641"/>
    </source>
</evidence>
<dbReference type="Gene3D" id="1.20.1270.50">
    <property type="entry name" value="Glycoside hydrolase family 38, central domain"/>
    <property type="match status" value="1"/>
</dbReference>
<dbReference type="RefSeq" id="XP_072602155.1">
    <property type="nucleotide sequence ID" value="XM_072746054.1"/>
</dbReference>
<accession>A0ABM4ZHZ2</accession>
<dbReference type="InterPro" id="IPR011682">
    <property type="entry name" value="Glyco_hydro_38_C"/>
</dbReference>
<sequence length="1280" mass="139811">MGSGGGRPSCRRSWGHVQTTRLQVGRNPARQDRPKRGPPWGVSQPRARGAAAHQPGLRGPPVRALRSARFPCDLRRKCELVRVSTKIAGLRSEFLGHGLRPRSAWRPAGRRSQARGRGEGAPGGLWPRRAAPRAGAPGKAVRAGGRAPPEPWGPGRALRRPPRGRAFRGARAAAAARAMAAPALKHWRATLERVEKFVSPRYFADCNLRGRLLGDTCPLAALSSFLTPDRLPYPEAVRQHFRPAQVGDSFGPTWWTCWFRVELTIPEAWVGQEVHLLWESDGEGLVWQDGQPVQGLTKEGEKTSYVLTDKLEEGDPRSLTLYVEVACNGLLGAGKESMIAAPDPEKMFQVSRAELAVFYRDVHSLLVDLELLLGIAKGLGEDNQRSFQALYTANQMVNVCDPAQPETFRVAQALASRFFGQRGGESQHTIHAVGHCHIDTAWLWPFKETVRKCARSWTTAVQLMERNPDFVFACSQAQQLEWVKSHYPGLHARLQEFACRGQFVPVGGTWVEMDGNLPSGEAMVRQFLQGQNFFLQEFGKMCSEFWLPDTFGYSAQLPQIMRGCGITRFLSQKLSWSLVNSFPHHTFFWEGLDGSRVLAHFPPGDSYGMQGNVEEVLKTMVKNRDKGRTNHSAFLFGFGDGGGGPTQTMVDRLKRLHNTDGLPRVQLSSPGRLFSALEGDSGQLCTWVGELFLELHQGTYTTHAQIKKGNRECERILHDVELLSSLALARGAQFLYPAAQLRDLWRLLLLNQFHDVVTGSCIQLVAEEAMCHYEDIRSRGNTLLSAAAAALCMGEPGPEGLLIVNTLPWERTEVLALPRSGGAHSLALVTVPSMGYAPAPAPTSLQPVQPQQPVFVVQETDGSVTLDNGIIRVRLDPTGCLTSLVLVASGREAIAEGAVGNQFVLFDDVPLYWDAWDVMDYHLETRKPVLGQAGTLAVGAEGGMRGSAWFLLQISPNSRLSQEVVLDVGCPYVRFHTEVHWHEAHKFLKVEFPARVRSPQATYEVQFGHLQRPTHHNTSWDWARFEVWAHRWMDLSEHGFGLALLNDCKYGASVRGSVLSLSLLRAPKAPDASADMGRHEFTYALMPHKGSLQDAGVIRAAYSLNFPLLALPAPGPAPAAAWSAFSLSSPAVVLETVKQLRPTGAARPCWPPAPSGRQSEAHLFSLPSAVPAAGAGGPPHRDPAPGVVSVEGFGGSWLLPPLLNNKPVTQEPRHSSACALPQGLSSGGRGVGHDQSLACAGSGLQTPPHPHPQRLGISVTTSWLRGGPDGGVPGLPTVEQ</sequence>
<dbReference type="CDD" id="cd10813">
    <property type="entry name" value="GH38N_AMII_Man2C1"/>
    <property type="match status" value="1"/>
</dbReference>
<dbReference type="Pfam" id="PF01074">
    <property type="entry name" value="Glyco_hydro_38N"/>
    <property type="match status" value="1"/>
</dbReference>
<proteinExistence type="inferred from homology"/>
<evidence type="ECO:0000256" key="1">
    <source>
        <dbReference type="ARBA" id="ARBA00009792"/>
    </source>
</evidence>
<dbReference type="InterPro" id="IPR015341">
    <property type="entry name" value="Glyco_hydro_38_cen"/>
</dbReference>
<comment type="similarity">
    <text evidence="1">Belongs to the glycosyl hydrolase 38 family.</text>
</comment>
<dbReference type="PANTHER" id="PTHR46017:SF1">
    <property type="entry name" value="ALPHA-MANNOSIDASE 2C1"/>
    <property type="match status" value="1"/>
</dbReference>
<dbReference type="SUPFAM" id="SSF88688">
    <property type="entry name" value="Families 57/38 glycoside transferase middle domain"/>
    <property type="match status" value="1"/>
</dbReference>
<dbReference type="InterPro" id="IPR000602">
    <property type="entry name" value="Glyco_hydro_38_N"/>
</dbReference>
<evidence type="ECO:0000256" key="4">
    <source>
        <dbReference type="ARBA" id="ARBA00023295"/>
    </source>
</evidence>
<organism evidence="7 8">
    <name type="scientific">Vulpes vulpes</name>
    <name type="common">Red fox</name>
    <dbReference type="NCBI Taxonomy" id="9627"/>
    <lineage>
        <taxon>Eukaryota</taxon>
        <taxon>Metazoa</taxon>
        <taxon>Chordata</taxon>
        <taxon>Craniata</taxon>
        <taxon>Vertebrata</taxon>
        <taxon>Euteleostomi</taxon>
        <taxon>Mammalia</taxon>
        <taxon>Eutheria</taxon>
        <taxon>Laurasiatheria</taxon>
        <taxon>Carnivora</taxon>
        <taxon>Caniformia</taxon>
        <taxon>Canidae</taxon>
        <taxon>Vulpes</taxon>
    </lineage>
</organism>
<evidence type="ECO:0000256" key="5">
    <source>
        <dbReference type="SAM" id="MobiDB-lite"/>
    </source>
</evidence>
<protein>
    <submittedName>
        <fullName evidence="8">Alpha-mannosidase 2C1 isoform X1</fullName>
    </submittedName>
</protein>
<feature type="domain" description="Glycoside hydrolase family 38 central" evidence="6">
    <location>
        <begin position="694"/>
        <end position="773"/>
    </location>
</feature>
<keyword evidence="7" id="KW-1185">Reference proteome</keyword>
<name>A0ABM4ZHZ2_VULVU</name>
<feature type="region of interest" description="Disordered" evidence="5">
    <location>
        <begin position="1220"/>
        <end position="1252"/>
    </location>
</feature>
<dbReference type="Gene3D" id="2.70.98.30">
    <property type="entry name" value="Golgi alpha-mannosidase II, domain 4"/>
    <property type="match status" value="1"/>
</dbReference>
<dbReference type="InterPro" id="IPR037094">
    <property type="entry name" value="Glyco_hydro_38_cen_sf"/>
</dbReference>
<dbReference type="InterPro" id="IPR028995">
    <property type="entry name" value="Glyco_hydro_57/38_cen_sf"/>
</dbReference>